<keyword evidence="2" id="KW-1185">Reference proteome</keyword>
<sequence>MQGRAAAATAGWASAGLLQTGQLAKQSNTRFRTTDSRRCQNLSPLTCLQLSIITAVQPVLISKGYKKPQHAIDVERETLREHNRCRVSSFPLKCLPFIQADSSDHQTCWHLQFRLTAVFSQPPDSVPPI</sequence>
<dbReference type="Proteomes" id="UP001221898">
    <property type="component" value="Unassembled WGS sequence"/>
</dbReference>
<evidence type="ECO:0000313" key="1">
    <source>
        <dbReference type="EMBL" id="KAJ8406937.1"/>
    </source>
</evidence>
<comment type="caution">
    <text evidence="1">The sequence shown here is derived from an EMBL/GenBank/DDBJ whole genome shotgun (WGS) entry which is preliminary data.</text>
</comment>
<gene>
    <name evidence="1" type="ORF">AAFF_G00292130</name>
</gene>
<dbReference type="EMBL" id="JAINUG010000041">
    <property type="protein sequence ID" value="KAJ8406937.1"/>
    <property type="molecule type" value="Genomic_DNA"/>
</dbReference>
<proteinExistence type="predicted"/>
<protein>
    <submittedName>
        <fullName evidence="1">Uncharacterized protein</fullName>
    </submittedName>
</protein>
<organism evidence="1 2">
    <name type="scientific">Aldrovandia affinis</name>
    <dbReference type="NCBI Taxonomy" id="143900"/>
    <lineage>
        <taxon>Eukaryota</taxon>
        <taxon>Metazoa</taxon>
        <taxon>Chordata</taxon>
        <taxon>Craniata</taxon>
        <taxon>Vertebrata</taxon>
        <taxon>Euteleostomi</taxon>
        <taxon>Actinopterygii</taxon>
        <taxon>Neopterygii</taxon>
        <taxon>Teleostei</taxon>
        <taxon>Notacanthiformes</taxon>
        <taxon>Halosauridae</taxon>
        <taxon>Aldrovandia</taxon>
    </lineage>
</organism>
<name>A0AAD7SQF1_9TELE</name>
<reference evidence="1" key="1">
    <citation type="journal article" date="2023" name="Science">
        <title>Genome structures resolve the early diversification of teleost fishes.</title>
        <authorList>
            <person name="Parey E."/>
            <person name="Louis A."/>
            <person name="Montfort J."/>
            <person name="Bouchez O."/>
            <person name="Roques C."/>
            <person name="Iampietro C."/>
            <person name="Lluch J."/>
            <person name="Castinel A."/>
            <person name="Donnadieu C."/>
            <person name="Desvignes T."/>
            <person name="Floi Bucao C."/>
            <person name="Jouanno E."/>
            <person name="Wen M."/>
            <person name="Mejri S."/>
            <person name="Dirks R."/>
            <person name="Jansen H."/>
            <person name="Henkel C."/>
            <person name="Chen W.J."/>
            <person name="Zahm M."/>
            <person name="Cabau C."/>
            <person name="Klopp C."/>
            <person name="Thompson A.W."/>
            <person name="Robinson-Rechavi M."/>
            <person name="Braasch I."/>
            <person name="Lecointre G."/>
            <person name="Bobe J."/>
            <person name="Postlethwait J.H."/>
            <person name="Berthelot C."/>
            <person name="Roest Crollius H."/>
            <person name="Guiguen Y."/>
        </authorList>
    </citation>
    <scope>NUCLEOTIDE SEQUENCE</scope>
    <source>
        <strain evidence="1">NC1722</strain>
    </source>
</reference>
<evidence type="ECO:0000313" key="2">
    <source>
        <dbReference type="Proteomes" id="UP001221898"/>
    </source>
</evidence>
<accession>A0AAD7SQF1</accession>
<dbReference type="AlphaFoldDB" id="A0AAD7SQF1"/>